<dbReference type="InterPro" id="IPR039989">
    <property type="entry name" value="NUDT9"/>
</dbReference>
<dbReference type="GO" id="GO:0047631">
    <property type="term" value="F:ADP-ribose diphosphatase activity"/>
    <property type="evidence" value="ECO:0007669"/>
    <property type="project" value="UniProtKB-EC"/>
</dbReference>
<sequence>MQHCGSVSGALRLRAQRVCPLSTRSWCDSPFRSDAERRLYHAVAFPMVSLGILVLFVSCVSLSPSTEHCVAEAAGNVEAALSHVDSHRSGRAPHLLKTMQKKLVVPEDSFPSSSSLYHRIFYARKLLAQRSGGAELPKSLDTTRLEGLLRSPAYKKILEYPGDLWPGERQQRSFPPTAEFDWGSLSQQPVPGFVVQPLPSWMQSADPRQEDLAPTYVNIRNKVALLNAAWFSCPNAFRTRKGQDEFTADCFEEADSASVSDVKEQEEIGKVPRLSVPLYTPALDRRMGRPLNPILFTARCCANPEGPGSDARCSTSSSLPRHHVTGRGVLGKWGANHAADALLTARNPVNGRLQVALILRTDGSGKFAVPGGFVDPTDGPLIVTPILRELLEEAVSYEDGDNSEESQQRYRETLGALRNIFGPFRRDSQTGIVTWENEEEIKWGHPIYAGYVDDERNTENAWMETTVLHWHVSDEDYKHLHLRAGDDATLGSAAFYDIDDDPRLVAMNVDPLKDLYASHSSFLVKAIKTHFPDETVLLTKLGDFSW</sequence>
<dbReference type="EC" id="3.6.1.13" evidence="1"/>
<organism evidence="1 2">
    <name type="scientific">Toxoplasma gondii GAB2-2007-GAL-DOM2</name>
    <dbReference type="NCBI Taxonomy" id="1130820"/>
    <lineage>
        <taxon>Eukaryota</taxon>
        <taxon>Sar</taxon>
        <taxon>Alveolata</taxon>
        <taxon>Apicomplexa</taxon>
        <taxon>Conoidasida</taxon>
        <taxon>Coccidia</taxon>
        <taxon>Eucoccidiorida</taxon>
        <taxon>Eimeriorina</taxon>
        <taxon>Sarcocystidae</taxon>
        <taxon>Toxoplasma</taxon>
    </lineage>
</organism>
<keyword evidence="1" id="KW-0378">Hydrolase</keyword>
<dbReference type="Gene3D" id="3.90.79.10">
    <property type="entry name" value="Nucleoside Triphosphate Pyrophosphohydrolase"/>
    <property type="match status" value="1"/>
</dbReference>
<dbReference type="AlphaFoldDB" id="A0A086KQZ7"/>
<gene>
    <name evidence="1" type="ORF">TGDOM2_247220</name>
</gene>
<evidence type="ECO:0000313" key="2">
    <source>
        <dbReference type="Proteomes" id="UP000028837"/>
    </source>
</evidence>
<dbReference type="OrthoDB" id="9972248at2759"/>
<proteinExistence type="predicted"/>
<protein>
    <submittedName>
        <fullName evidence="1">Nudix-type motif 9 isoform a family protein</fullName>
        <ecNumber evidence="1">3.6.1.13</ecNumber>
    </submittedName>
</protein>
<name>A0A086KQZ7_TOXGO</name>
<dbReference type="PANTHER" id="PTHR13030:SF8">
    <property type="entry name" value="ADP-RIBOSE PYROPHOSPHATASE, MITOCHONDRIAL"/>
    <property type="match status" value="1"/>
</dbReference>
<dbReference type="PANTHER" id="PTHR13030">
    <property type="entry name" value="NUDIX HYDROLASE"/>
    <property type="match status" value="1"/>
</dbReference>
<dbReference type="SUPFAM" id="SSF55811">
    <property type="entry name" value="Nudix"/>
    <property type="match status" value="1"/>
</dbReference>
<evidence type="ECO:0000313" key="1">
    <source>
        <dbReference type="EMBL" id="KFG46815.1"/>
    </source>
</evidence>
<dbReference type="EMBL" id="AHZU02000245">
    <property type="protein sequence ID" value="KFG46815.1"/>
    <property type="molecule type" value="Genomic_DNA"/>
</dbReference>
<reference evidence="1 2" key="1">
    <citation type="submission" date="2014-02" db="EMBL/GenBank/DDBJ databases">
        <authorList>
            <person name="Sibley D."/>
            <person name="Venepally P."/>
            <person name="Karamycheva S."/>
            <person name="Hadjithomas M."/>
            <person name="Khan A."/>
            <person name="Brunk B."/>
            <person name="Roos D."/>
            <person name="Caler E."/>
            <person name="Lorenzi H."/>
        </authorList>
    </citation>
    <scope>NUCLEOTIDE SEQUENCE [LARGE SCALE GENOMIC DNA]</scope>
    <source>
        <strain evidence="1 2">GAB2-2007-GAL-DOM2</strain>
    </source>
</reference>
<dbReference type="Proteomes" id="UP000028837">
    <property type="component" value="Unassembled WGS sequence"/>
</dbReference>
<dbReference type="VEuPathDB" id="ToxoDB:TGDOM2_247220"/>
<accession>A0A086KQZ7</accession>
<dbReference type="InterPro" id="IPR015797">
    <property type="entry name" value="NUDIX_hydrolase-like_dom_sf"/>
</dbReference>
<comment type="caution">
    <text evidence="1">The sequence shown here is derived from an EMBL/GenBank/DDBJ whole genome shotgun (WGS) entry which is preliminary data.</text>
</comment>